<dbReference type="PANTHER" id="PTHR23427:SF2">
    <property type="entry name" value="SURFEIT LOCUS PROTEIN 1"/>
    <property type="match status" value="1"/>
</dbReference>
<name>A0A833QXY7_9POAL</name>
<comment type="similarity">
    <text evidence="5">Belongs to the SURF1 family.</text>
</comment>
<evidence type="ECO:0000256" key="2">
    <source>
        <dbReference type="ARBA" id="ARBA00022692"/>
    </source>
</evidence>
<comment type="caution">
    <text evidence="7">The sequence shown here is derived from an EMBL/GenBank/DDBJ whole genome shotgun (WGS) entry which is preliminary data.</text>
</comment>
<protein>
    <recommendedName>
        <fullName evidence="5">SURF1-like protein</fullName>
    </recommendedName>
</protein>
<dbReference type="EMBL" id="SWLB01000016">
    <property type="protein sequence ID" value="KAF3328202.1"/>
    <property type="molecule type" value="Genomic_DNA"/>
</dbReference>
<comment type="subcellular location">
    <subcellularLocation>
        <location evidence="1">Membrane</location>
    </subcellularLocation>
    <subcellularLocation>
        <location evidence="5">Mitochondrion inner membrane</location>
        <topology evidence="5">Multi-pass membrane protein</topology>
    </subcellularLocation>
</comment>
<evidence type="ECO:0000256" key="6">
    <source>
        <dbReference type="SAM" id="MobiDB-lite"/>
    </source>
</evidence>
<dbReference type="PANTHER" id="PTHR23427">
    <property type="entry name" value="SURFEIT LOCUS PROTEIN"/>
    <property type="match status" value="1"/>
</dbReference>
<comment type="function">
    <text evidence="5">Probably involved in the biogenesis of the COX complex.</text>
</comment>
<evidence type="ECO:0000256" key="3">
    <source>
        <dbReference type="ARBA" id="ARBA00022989"/>
    </source>
</evidence>
<keyword evidence="2" id="KW-0812">Transmembrane</keyword>
<evidence type="ECO:0000313" key="8">
    <source>
        <dbReference type="Proteomes" id="UP000623129"/>
    </source>
</evidence>
<evidence type="ECO:0000256" key="5">
    <source>
        <dbReference type="RuleBase" id="RU363076"/>
    </source>
</evidence>
<dbReference type="OrthoDB" id="10040024at2759"/>
<feature type="region of interest" description="Disordered" evidence="6">
    <location>
        <begin position="105"/>
        <end position="125"/>
    </location>
</feature>
<reference evidence="7" key="1">
    <citation type="submission" date="2020-01" db="EMBL/GenBank/DDBJ databases">
        <title>Genome sequence of Kobresia littledalei, the first chromosome-level genome in the family Cyperaceae.</title>
        <authorList>
            <person name="Qu G."/>
        </authorList>
    </citation>
    <scope>NUCLEOTIDE SEQUENCE</scope>
    <source>
        <strain evidence="7">C.B.Clarke</strain>
        <tissue evidence="7">Leaf</tissue>
    </source>
</reference>
<dbReference type="AlphaFoldDB" id="A0A833QXY7"/>
<dbReference type="PROSITE" id="PS50895">
    <property type="entry name" value="SURF1"/>
    <property type="match status" value="1"/>
</dbReference>
<sequence>MDLSFFQAKVLKYRIQRLEMEPVTCAEQPFFSNSMDSLDFRRIVCEGDFDEKKSIFMGPYSGTISGVTVTRYSVITPFIPREPAPGGVQTPVLVNRGWVPQEWRDKRMSGEEDLDKASSSSVASNTKDEKTAAWWNIWSKKPIRTAKEAVAPPTVKIVGIIRKSAKPSMFVQPNDPDGGHWYSVDVPMMARACGLSENAIYTIYIDEIKDEHTSSAKSHYPVPKDIGSVAGFEMMPKDHAKFAAKLYASSLVGILLAVWKIKAKV</sequence>
<keyword evidence="4" id="KW-0472">Membrane</keyword>
<proteinExistence type="inferred from homology"/>
<dbReference type="InterPro" id="IPR045214">
    <property type="entry name" value="Surf1/Surf4"/>
</dbReference>
<dbReference type="InterPro" id="IPR002994">
    <property type="entry name" value="Surf1/Shy1"/>
</dbReference>
<dbReference type="Pfam" id="PF02104">
    <property type="entry name" value="SURF1"/>
    <property type="match status" value="1"/>
</dbReference>
<accession>A0A833QXY7</accession>
<keyword evidence="5" id="KW-0496">Mitochondrion</keyword>
<keyword evidence="8" id="KW-1185">Reference proteome</keyword>
<gene>
    <name evidence="7" type="ORF">FCM35_KLT06808</name>
</gene>
<evidence type="ECO:0000313" key="7">
    <source>
        <dbReference type="EMBL" id="KAF3328202.1"/>
    </source>
</evidence>
<keyword evidence="5" id="KW-0999">Mitochondrion inner membrane</keyword>
<dbReference type="Proteomes" id="UP000623129">
    <property type="component" value="Unassembled WGS sequence"/>
</dbReference>
<dbReference type="GO" id="GO:0005743">
    <property type="term" value="C:mitochondrial inner membrane"/>
    <property type="evidence" value="ECO:0007669"/>
    <property type="project" value="UniProtKB-SubCell"/>
</dbReference>
<evidence type="ECO:0000256" key="1">
    <source>
        <dbReference type="ARBA" id="ARBA00004370"/>
    </source>
</evidence>
<keyword evidence="3" id="KW-1133">Transmembrane helix</keyword>
<evidence type="ECO:0000256" key="4">
    <source>
        <dbReference type="ARBA" id="ARBA00023136"/>
    </source>
</evidence>
<organism evidence="7 8">
    <name type="scientific">Carex littledalei</name>
    <dbReference type="NCBI Taxonomy" id="544730"/>
    <lineage>
        <taxon>Eukaryota</taxon>
        <taxon>Viridiplantae</taxon>
        <taxon>Streptophyta</taxon>
        <taxon>Embryophyta</taxon>
        <taxon>Tracheophyta</taxon>
        <taxon>Spermatophyta</taxon>
        <taxon>Magnoliopsida</taxon>
        <taxon>Liliopsida</taxon>
        <taxon>Poales</taxon>
        <taxon>Cyperaceae</taxon>
        <taxon>Cyperoideae</taxon>
        <taxon>Cariceae</taxon>
        <taxon>Carex</taxon>
        <taxon>Carex subgen. Euthyceras</taxon>
    </lineage>
</organism>